<comment type="pathway">
    <text evidence="2">Organic acid metabolism; glycolate biosynthesis; glycolate from 2-phosphoglycolate: step 1/1.</text>
</comment>
<evidence type="ECO:0000256" key="2">
    <source>
        <dbReference type="ARBA" id="ARBA00004818"/>
    </source>
</evidence>
<dbReference type="PANTHER" id="PTHR43434:SF1">
    <property type="entry name" value="PHOSPHOGLYCOLATE PHOSPHATASE"/>
    <property type="match status" value="1"/>
</dbReference>
<dbReference type="InterPro" id="IPR041492">
    <property type="entry name" value="HAD_2"/>
</dbReference>
<dbReference type="EC" id="3.1.3.18" evidence="4"/>
<accession>A0A1G7NCU8</accession>
<reference evidence="5 6" key="1">
    <citation type="submission" date="2016-10" db="EMBL/GenBank/DDBJ databases">
        <authorList>
            <person name="de Groot N.N."/>
        </authorList>
    </citation>
    <scope>NUCLEOTIDE SEQUENCE [LARGE SCALE GENOMIC DNA]</scope>
    <source>
        <strain evidence="5 6">DSM 25584</strain>
    </source>
</reference>
<organism evidence="5 6">
    <name type="scientific">Limimonas halophila</name>
    <dbReference type="NCBI Taxonomy" id="1082479"/>
    <lineage>
        <taxon>Bacteria</taxon>
        <taxon>Pseudomonadati</taxon>
        <taxon>Pseudomonadota</taxon>
        <taxon>Alphaproteobacteria</taxon>
        <taxon>Rhodospirillales</taxon>
        <taxon>Rhodovibrionaceae</taxon>
        <taxon>Limimonas</taxon>
    </lineage>
</organism>
<dbReference type="SFLD" id="SFLDG01129">
    <property type="entry name" value="C1.5:_HAD__Beta-PGM__Phosphata"/>
    <property type="match status" value="1"/>
</dbReference>
<dbReference type="Gene3D" id="1.10.150.730">
    <property type="match status" value="1"/>
</dbReference>
<protein>
    <recommendedName>
        <fullName evidence="4">phosphoglycolate phosphatase</fullName>
        <ecNumber evidence="4">3.1.3.18</ecNumber>
    </recommendedName>
</protein>
<dbReference type="Pfam" id="PF13419">
    <property type="entry name" value="HAD_2"/>
    <property type="match status" value="1"/>
</dbReference>
<dbReference type="GO" id="GO:0005829">
    <property type="term" value="C:cytosol"/>
    <property type="evidence" value="ECO:0007669"/>
    <property type="project" value="TreeGrafter"/>
</dbReference>
<comment type="catalytic activity">
    <reaction evidence="1">
        <text>2-phosphoglycolate + H2O = glycolate + phosphate</text>
        <dbReference type="Rhea" id="RHEA:14369"/>
        <dbReference type="ChEBI" id="CHEBI:15377"/>
        <dbReference type="ChEBI" id="CHEBI:29805"/>
        <dbReference type="ChEBI" id="CHEBI:43474"/>
        <dbReference type="ChEBI" id="CHEBI:58033"/>
        <dbReference type="EC" id="3.1.3.18"/>
    </reaction>
</comment>
<dbReference type="InterPro" id="IPR050155">
    <property type="entry name" value="HAD-like_hydrolase_sf"/>
</dbReference>
<evidence type="ECO:0000256" key="3">
    <source>
        <dbReference type="ARBA" id="ARBA00006171"/>
    </source>
</evidence>
<dbReference type="Gene3D" id="3.40.50.1000">
    <property type="entry name" value="HAD superfamily/HAD-like"/>
    <property type="match status" value="1"/>
</dbReference>
<sequence length="230" mass="24947">MRTALPRVDPPLPRAVIFDWDNTLVDSWVILHRALCATLTAMGREPWSMAETQARLRHSVRDGFPALFGERADEAEAVFYEAFEAEAEAGLEPLPGAGALLAALTERGIAAGVLSNKRGEHLRREVGWLGWDTHFTRVVGAGDAARDKPAIEAVRAAIPDDGGPDATVWLAGDTDIDLQAGRVAGCTPVLVRAEPPGADEFADAPPELYFDGCEAMRRWLDDAPIWPERA</sequence>
<dbReference type="PANTHER" id="PTHR43434">
    <property type="entry name" value="PHOSPHOGLYCOLATE PHOSPHATASE"/>
    <property type="match status" value="1"/>
</dbReference>
<gene>
    <name evidence="5" type="ORF">SAMN05216241_102116</name>
</gene>
<dbReference type="GO" id="GO:0006281">
    <property type="term" value="P:DNA repair"/>
    <property type="evidence" value="ECO:0007669"/>
    <property type="project" value="TreeGrafter"/>
</dbReference>
<dbReference type="EMBL" id="FNCE01000002">
    <property type="protein sequence ID" value="SDF71844.1"/>
    <property type="molecule type" value="Genomic_DNA"/>
</dbReference>
<dbReference type="InterPro" id="IPR036412">
    <property type="entry name" value="HAD-like_sf"/>
</dbReference>
<evidence type="ECO:0000256" key="1">
    <source>
        <dbReference type="ARBA" id="ARBA00000830"/>
    </source>
</evidence>
<evidence type="ECO:0000256" key="4">
    <source>
        <dbReference type="ARBA" id="ARBA00013078"/>
    </source>
</evidence>
<proteinExistence type="inferred from homology"/>
<keyword evidence="6" id="KW-1185">Reference proteome</keyword>
<dbReference type="Proteomes" id="UP000199415">
    <property type="component" value="Unassembled WGS sequence"/>
</dbReference>
<dbReference type="SUPFAM" id="SSF56784">
    <property type="entry name" value="HAD-like"/>
    <property type="match status" value="1"/>
</dbReference>
<name>A0A1G7NCU8_9PROT</name>
<dbReference type="STRING" id="1082479.SAMN05216241_102116"/>
<evidence type="ECO:0000313" key="6">
    <source>
        <dbReference type="Proteomes" id="UP000199415"/>
    </source>
</evidence>
<dbReference type="InterPro" id="IPR023214">
    <property type="entry name" value="HAD_sf"/>
</dbReference>
<evidence type="ECO:0000313" key="5">
    <source>
        <dbReference type="EMBL" id="SDF71844.1"/>
    </source>
</evidence>
<dbReference type="GO" id="GO:0008967">
    <property type="term" value="F:phosphoglycolate phosphatase activity"/>
    <property type="evidence" value="ECO:0007669"/>
    <property type="project" value="UniProtKB-EC"/>
</dbReference>
<comment type="similarity">
    <text evidence="3">Belongs to the HAD-like hydrolase superfamily. CbbY/CbbZ/Gph/YieH family.</text>
</comment>
<dbReference type="SFLD" id="SFLDS00003">
    <property type="entry name" value="Haloacid_Dehalogenase"/>
    <property type="match status" value="1"/>
</dbReference>
<dbReference type="AlphaFoldDB" id="A0A1G7NCU8"/>